<evidence type="ECO:0000313" key="2">
    <source>
        <dbReference type="Proteomes" id="UP000249913"/>
    </source>
</evidence>
<keyword evidence="1" id="KW-0347">Helicase</keyword>
<proteinExistence type="predicted"/>
<keyword evidence="1" id="KW-0378">Hydrolase</keyword>
<dbReference type="AlphaFoldDB" id="A0A2X2JY63"/>
<evidence type="ECO:0000313" key="1">
    <source>
        <dbReference type="EMBL" id="SPZ98708.1"/>
    </source>
</evidence>
<keyword evidence="1" id="KW-0067">ATP-binding</keyword>
<gene>
    <name evidence="1" type="ORF">NCTC7878_02111</name>
</gene>
<reference evidence="1 2" key="1">
    <citation type="submission" date="2018-06" db="EMBL/GenBank/DDBJ databases">
        <authorList>
            <consortium name="Pathogen Informatics"/>
            <person name="Doyle S."/>
        </authorList>
    </citation>
    <scope>NUCLEOTIDE SEQUENCE [LARGE SCALE GENOMIC DNA]</scope>
    <source>
        <strain evidence="1 2">NCTC7878</strain>
    </source>
</reference>
<sequence length="59" mass="6887">MDIAYDEYFSVLNSKKDGLFAHYVAIEYVKDSDLPQPEFNSFFISDIEKARKISQSNFN</sequence>
<accession>A0A2X2JY63</accession>
<keyword evidence="1" id="KW-0547">Nucleotide-binding</keyword>
<dbReference type="GO" id="GO:0004386">
    <property type="term" value="F:helicase activity"/>
    <property type="evidence" value="ECO:0007669"/>
    <property type="project" value="UniProtKB-KW"/>
</dbReference>
<dbReference type="EMBL" id="UAUX01000009">
    <property type="protein sequence ID" value="SPZ98708.1"/>
    <property type="molecule type" value="Genomic_DNA"/>
</dbReference>
<organism evidence="1 2">
    <name type="scientific">Staphylococcus aureus</name>
    <dbReference type="NCBI Taxonomy" id="1280"/>
    <lineage>
        <taxon>Bacteria</taxon>
        <taxon>Bacillati</taxon>
        <taxon>Bacillota</taxon>
        <taxon>Bacilli</taxon>
        <taxon>Bacillales</taxon>
        <taxon>Staphylococcaceae</taxon>
        <taxon>Staphylococcus</taxon>
    </lineage>
</organism>
<name>A0A2X2JY63_STAAU</name>
<protein>
    <submittedName>
        <fullName evidence="1">Superfamily I DNA/RNA helicase protein</fullName>
    </submittedName>
</protein>
<dbReference type="Proteomes" id="UP000249913">
    <property type="component" value="Unassembled WGS sequence"/>
</dbReference>